<evidence type="ECO:0000256" key="8">
    <source>
        <dbReference type="ARBA" id="ARBA00023163"/>
    </source>
</evidence>
<proteinExistence type="predicted"/>
<dbReference type="InterPro" id="IPR050331">
    <property type="entry name" value="Zinc_finger"/>
</dbReference>
<evidence type="ECO:0000256" key="1">
    <source>
        <dbReference type="ARBA" id="ARBA00004123"/>
    </source>
</evidence>
<keyword evidence="3" id="KW-0677">Repeat</keyword>
<accession>A0A401T274</accession>
<dbReference type="GO" id="GO:0005634">
    <property type="term" value="C:nucleus"/>
    <property type="evidence" value="ECO:0007669"/>
    <property type="project" value="UniProtKB-SubCell"/>
</dbReference>
<keyword evidence="9" id="KW-0539">Nucleus</keyword>
<keyword evidence="2" id="KW-0479">Metal-binding</keyword>
<keyword evidence="8" id="KW-0804">Transcription</keyword>
<dbReference type="FunFam" id="3.30.160.60:FF:000671">
    <property type="entry name" value="Zinc finger protein 26"/>
    <property type="match status" value="1"/>
</dbReference>
<sequence length="164" mass="18520">MDRVWEMDEGTEPRTMGMMKEPEILIDEQSASSGMPEPSQLPLGILGGHGFCNLTRHQRGEGHNEKGWPNGTCANREKRRAWKEKLKGSESSEVAMSTPSLCISGVKEGKDFHCTVCGKRFRWPSLLDTHLRVHTGEKPFECTFCTKRFCTSNGLRMHQRTHSA</sequence>
<dbReference type="PANTHER" id="PTHR16515">
    <property type="entry name" value="PR DOMAIN ZINC FINGER PROTEIN"/>
    <property type="match status" value="1"/>
</dbReference>
<evidence type="ECO:0000256" key="3">
    <source>
        <dbReference type="ARBA" id="ARBA00022737"/>
    </source>
</evidence>
<evidence type="ECO:0000313" key="12">
    <source>
        <dbReference type="EMBL" id="GCC36741.1"/>
    </source>
</evidence>
<comment type="subcellular location">
    <subcellularLocation>
        <location evidence="1">Nucleus</location>
    </subcellularLocation>
</comment>
<evidence type="ECO:0000256" key="4">
    <source>
        <dbReference type="ARBA" id="ARBA00022771"/>
    </source>
</evidence>
<dbReference type="EMBL" id="BEZZ01000877">
    <property type="protein sequence ID" value="GCC36741.1"/>
    <property type="molecule type" value="Genomic_DNA"/>
</dbReference>
<protein>
    <recommendedName>
        <fullName evidence="11">C2H2-type domain-containing protein</fullName>
    </recommendedName>
</protein>
<keyword evidence="4 10" id="KW-0863">Zinc-finger</keyword>
<keyword evidence="5" id="KW-0862">Zinc</keyword>
<reference evidence="12 13" key="1">
    <citation type="journal article" date="2018" name="Nat. Ecol. Evol.">
        <title>Shark genomes provide insights into elasmobranch evolution and the origin of vertebrates.</title>
        <authorList>
            <person name="Hara Y"/>
            <person name="Yamaguchi K"/>
            <person name="Onimaru K"/>
            <person name="Kadota M"/>
            <person name="Koyanagi M"/>
            <person name="Keeley SD"/>
            <person name="Tatsumi K"/>
            <person name="Tanaka K"/>
            <person name="Motone F"/>
            <person name="Kageyama Y"/>
            <person name="Nozu R"/>
            <person name="Adachi N"/>
            <person name="Nishimura O"/>
            <person name="Nakagawa R"/>
            <person name="Tanegashima C"/>
            <person name="Kiyatake I"/>
            <person name="Matsumoto R"/>
            <person name="Murakumo K"/>
            <person name="Nishida K"/>
            <person name="Terakita A"/>
            <person name="Kuratani S"/>
            <person name="Sato K"/>
            <person name="Hyodo S Kuraku.S."/>
        </authorList>
    </citation>
    <scope>NUCLEOTIDE SEQUENCE [LARGE SCALE GENOMIC DNA]</scope>
</reference>
<dbReference type="Pfam" id="PF00096">
    <property type="entry name" value="zf-C2H2"/>
    <property type="match status" value="2"/>
</dbReference>
<dbReference type="STRING" id="137246.A0A401T274"/>
<dbReference type="OrthoDB" id="9439903at2759"/>
<keyword evidence="6" id="KW-0805">Transcription regulation</keyword>
<feature type="domain" description="C2H2-type" evidence="11">
    <location>
        <begin position="140"/>
        <end position="164"/>
    </location>
</feature>
<dbReference type="OMA" id="CTSNGLR"/>
<dbReference type="FunFam" id="3.30.160.60:FF:000287">
    <property type="entry name" value="PR domain zinc finger protein 10"/>
    <property type="match status" value="1"/>
</dbReference>
<evidence type="ECO:0000256" key="10">
    <source>
        <dbReference type="PROSITE-ProRule" id="PRU00042"/>
    </source>
</evidence>
<dbReference type="PROSITE" id="PS50157">
    <property type="entry name" value="ZINC_FINGER_C2H2_2"/>
    <property type="match status" value="2"/>
</dbReference>
<evidence type="ECO:0000256" key="7">
    <source>
        <dbReference type="ARBA" id="ARBA00023125"/>
    </source>
</evidence>
<keyword evidence="7" id="KW-0238">DNA-binding</keyword>
<dbReference type="Gene3D" id="3.30.160.60">
    <property type="entry name" value="Classic Zinc Finger"/>
    <property type="match status" value="2"/>
</dbReference>
<evidence type="ECO:0000256" key="5">
    <source>
        <dbReference type="ARBA" id="ARBA00022833"/>
    </source>
</evidence>
<dbReference type="GO" id="GO:0010468">
    <property type="term" value="P:regulation of gene expression"/>
    <property type="evidence" value="ECO:0007669"/>
    <property type="project" value="TreeGrafter"/>
</dbReference>
<dbReference type="InterPro" id="IPR036236">
    <property type="entry name" value="Znf_C2H2_sf"/>
</dbReference>
<evidence type="ECO:0000256" key="6">
    <source>
        <dbReference type="ARBA" id="ARBA00023015"/>
    </source>
</evidence>
<keyword evidence="13" id="KW-1185">Reference proteome</keyword>
<dbReference type="SUPFAM" id="SSF57667">
    <property type="entry name" value="beta-beta-alpha zinc fingers"/>
    <property type="match status" value="1"/>
</dbReference>
<dbReference type="GO" id="GO:0008270">
    <property type="term" value="F:zinc ion binding"/>
    <property type="evidence" value="ECO:0007669"/>
    <property type="project" value="UniProtKB-KW"/>
</dbReference>
<evidence type="ECO:0000256" key="2">
    <source>
        <dbReference type="ARBA" id="ARBA00022723"/>
    </source>
</evidence>
<dbReference type="Proteomes" id="UP000287033">
    <property type="component" value="Unassembled WGS sequence"/>
</dbReference>
<dbReference type="PANTHER" id="PTHR16515:SF49">
    <property type="entry name" value="GASTRULA ZINC FINGER PROTEIN XLCGF49.1-LIKE-RELATED"/>
    <property type="match status" value="1"/>
</dbReference>
<organism evidence="12 13">
    <name type="scientific">Chiloscyllium punctatum</name>
    <name type="common">Brownbanded bambooshark</name>
    <name type="synonym">Hemiscyllium punctatum</name>
    <dbReference type="NCBI Taxonomy" id="137246"/>
    <lineage>
        <taxon>Eukaryota</taxon>
        <taxon>Metazoa</taxon>
        <taxon>Chordata</taxon>
        <taxon>Craniata</taxon>
        <taxon>Vertebrata</taxon>
        <taxon>Chondrichthyes</taxon>
        <taxon>Elasmobranchii</taxon>
        <taxon>Galeomorphii</taxon>
        <taxon>Galeoidea</taxon>
        <taxon>Orectolobiformes</taxon>
        <taxon>Hemiscylliidae</taxon>
        <taxon>Chiloscyllium</taxon>
    </lineage>
</organism>
<dbReference type="PROSITE" id="PS00028">
    <property type="entry name" value="ZINC_FINGER_C2H2_1"/>
    <property type="match status" value="2"/>
</dbReference>
<feature type="domain" description="C2H2-type" evidence="11">
    <location>
        <begin position="112"/>
        <end position="139"/>
    </location>
</feature>
<dbReference type="GO" id="GO:0003677">
    <property type="term" value="F:DNA binding"/>
    <property type="evidence" value="ECO:0007669"/>
    <property type="project" value="UniProtKB-KW"/>
</dbReference>
<evidence type="ECO:0000313" key="13">
    <source>
        <dbReference type="Proteomes" id="UP000287033"/>
    </source>
</evidence>
<evidence type="ECO:0000256" key="9">
    <source>
        <dbReference type="ARBA" id="ARBA00023242"/>
    </source>
</evidence>
<dbReference type="AlphaFoldDB" id="A0A401T274"/>
<dbReference type="SMART" id="SM00355">
    <property type="entry name" value="ZnF_C2H2"/>
    <property type="match status" value="2"/>
</dbReference>
<name>A0A401T274_CHIPU</name>
<dbReference type="InterPro" id="IPR013087">
    <property type="entry name" value="Znf_C2H2_type"/>
</dbReference>
<evidence type="ECO:0000259" key="11">
    <source>
        <dbReference type="PROSITE" id="PS50157"/>
    </source>
</evidence>
<comment type="caution">
    <text evidence="12">The sequence shown here is derived from an EMBL/GenBank/DDBJ whole genome shotgun (WGS) entry which is preliminary data.</text>
</comment>
<gene>
    <name evidence="12" type="ORF">chiPu_0015239</name>
</gene>